<dbReference type="PANTHER" id="PTHR10174:SF222">
    <property type="entry name" value="GH10083P-RELATED"/>
    <property type="match status" value="1"/>
</dbReference>
<sequence length="283" mass="33160">MDKVSDDVKQQVDQLKEWANRQPNLPKDIEDAILLQFLHSCYYDLDKSKVTLELFCSIRSSSPELFTNRDPSSPPMKKALQILNLAHYEIPGRRFVWIWQLNDPSLENYDYVQDAKVFMLTTDSWLLSDKKLEEDDMVIMDVKDISLKFITKFNVSVAKKLSKYQEDAMPIRLKQIHIVNAPPFVDKLYALLKPFMKQEITNMIHFHTPNSQTLYDYVKKEDLPSDYGGTRKSMVEFNKDAMELLESRREILSDDNLWRVEKKSKNKNEFSSDVGSFRTLAID</sequence>
<dbReference type="GO" id="GO:1902936">
    <property type="term" value="F:phosphatidylinositol bisphosphate binding"/>
    <property type="evidence" value="ECO:0007669"/>
    <property type="project" value="TreeGrafter"/>
</dbReference>
<dbReference type="Gene3D" id="3.40.525.10">
    <property type="entry name" value="CRAL-TRIO lipid binding domain"/>
    <property type="match status" value="1"/>
</dbReference>
<gene>
    <name evidence="3 4" type="primary">LOC114252947</name>
</gene>
<dbReference type="GeneID" id="114252947"/>
<proteinExistence type="predicted"/>
<dbReference type="RefSeq" id="XP_028043441.1">
    <property type="nucleotide sequence ID" value="XM_028187640.1"/>
</dbReference>
<organism evidence="2 3">
    <name type="scientific">Bombyx mandarina</name>
    <name type="common">Wild silk moth</name>
    <name type="synonym">Wild silkworm</name>
    <dbReference type="NCBI Taxonomy" id="7092"/>
    <lineage>
        <taxon>Eukaryota</taxon>
        <taxon>Metazoa</taxon>
        <taxon>Ecdysozoa</taxon>
        <taxon>Arthropoda</taxon>
        <taxon>Hexapoda</taxon>
        <taxon>Insecta</taxon>
        <taxon>Pterygota</taxon>
        <taxon>Neoptera</taxon>
        <taxon>Endopterygota</taxon>
        <taxon>Lepidoptera</taxon>
        <taxon>Glossata</taxon>
        <taxon>Ditrysia</taxon>
        <taxon>Bombycoidea</taxon>
        <taxon>Bombycidae</taxon>
        <taxon>Bombycinae</taxon>
        <taxon>Bombyx</taxon>
    </lineage>
</organism>
<accession>A0A6J2KMR6</accession>
<dbReference type="GO" id="GO:0016020">
    <property type="term" value="C:membrane"/>
    <property type="evidence" value="ECO:0007669"/>
    <property type="project" value="TreeGrafter"/>
</dbReference>
<dbReference type="RefSeq" id="XP_028043440.1">
    <property type="nucleotide sequence ID" value="XM_028187639.1"/>
</dbReference>
<dbReference type="InterPro" id="IPR036865">
    <property type="entry name" value="CRAL-TRIO_dom_sf"/>
</dbReference>
<keyword evidence="2" id="KW-1185">Reference proteome</keyword>
<evidence type="ECO:0000259" key="1">
    <source>
        <dbReference type="PROSITE" id="PS50191"/>
    </source>
</evidence>
<protein>
    <submittedName>
        <fullName evidence="3">Alpha-tocopherol transfer protein-like isoform X1</fullName>
    </submittedName>
    <submittedName>
        <fullName evidence="4">Alpha-tocopherol transfer protein-like isoform X2</fullName>
    </submittedName>
</protein>
<dbReference type="Pfam" id="PF00650">
    <property type="entry name" value="CRAL_TRIO"/>
    <property type="match status" value="1"/>
</dbReference>
<dbReference type="InterPro" id="IPR036273">
    <property type="entry name" value="CRAL/TRIO_N_dom_sf"/>
</dbReference>
<dbReference type="PROSITE" id="PS50191">
    <property type="entry name" value="CRAL_TRIO"/>
    <property type="match status" value="1"/>
</dbReference>
<dbReference type="Gene3D" id="1.10.8.20">
    <property type="entry name" value="N-terminal domain of phosphatidylinositol transfer protein sec14p"/>
    <property type="match status" value="1"/>
</dbReference>
<dbReference type="InterPro" id="IPR001251">
    <property type="entry name" value="CRAL-TRIO_dom"/>
</dbReference>
<reference evidence="3 4" key="1">
    <citation type="submission" date="2025-04" db="UniProtKB">
        <authorList>
            <consortium name="RefSeq"/>
        </authorList>
    </citation>
    <scope>IDENTIFICATION</scope>
    <source>
        <tissue evidence="3 4">Silk gland</tissue>
    </source>
</reference>
<dbReference type="SUPFAM" id="SSF52087">
    <property type="entry name" value="CRAL/TRIO domain"/>
    <property type="match status" value="1"/>
</dbReference>
<dbReference type="PANTHER" id="PTHR10174">
    <property type="entry name" value="ALPHA-TOCOPHEROL TRANSFER PROTEIN-RELATED"/>
    <property type="match status" value="1"/>
</dbReference>
<dbReference type="SUPFAM" id="SSF46938">
    <property type="entry name" value="CRAL/TRIO N-terminal domain"/>
    <property type="match status" value="1"/>
</dbReference>
<name>A0A6J2KMR6_BOMMA</name>
<dbReference type="SMART" id="SM00516">
    <property type="entry name" value="SEC14"/>
    <property type="match status" value="1"/>
</dbReference>
<feature type="domain" description="CRAL-TRIO" evidence="1">
    <location>
        <begin position="138"/>
        <end position="235"/>
    </location>
</feature>
<dbReference type="PRINTS" id="PR00180">
    <property type="entry name" value="CRETINALDHBP"/>
</dbReference>
<dbReference type="OrthoDB" id="1434354at2759"/>
<dbReference type="Proteomes" id="UP000504629">
    <property type="component" value="Unplaced"/>
</dbReference>
<evidence type="ECO:0000313" key="3">
    <source>
        <dbReference type="RefSeq" id="XP_028043440.1"/>
    </source>
</evidence>
<dbReference type="KEGG" id="bman:114252947"/>
<evidence type="ECO:0000313" key="4">
    <source>
        <dbReference type="RefSeq" id="XP_028043441.1"/>
    </source>
</evidence>
<evidence type="ECO:0000313" key="2">
    <source>
        <dbReference type="Proteomes" id="UP000504629"/>
    </source>
</evidence>
<dbReference type="AlphaFoldDB" id="A0A6J2KMR6"/>
<dbReference type="CDD" id="cd00170">
    <property type="entry name" value="SEC14"/>
    <property type="match status" value="1"/>
</dbReference>